<proteinExistence type="predicted"/>
<name>A0A382A679_9ZZZZ</name>
<gene>
    <name evidence="1" type="ORF">METZ01_LOCUS149902</name>
</gene>
<evidence type="ECO:0008006" key="2">
    <source>
        <dbReference type="Google" id="ProtNLM"/>
    </source>
</evidence>
<dbReference type="EMBL" id="UINC01024084">
    <property type="protein sequence ID" value="SVA97048.1"/>
    <property type="molecule type" value="Genomic_DNA"/>
</dbReference>
<protein>
    <recommendedName>
        <fullName evidence="2">Lipoprotein</fullName>
    </recommendedName>
</protein>
<sequence>MNKFNYLIIVILFSFSACSEDDKVSSGAYIGNLYTSDSQEIPFNLYVLNDGSVEIYNHKEIVDMKKIVYTKDSFLIKSPVFEGYIKAKKSSVGMQGYFFNNSLDRKIKFKAYPGHERFKLKNSSINYNFSGKWKVVFNPGELGEYNAIGMFDQEGYKISGT</sequence>
<organism evidence="1">
    <name type="scientific">marine metagenome</name>
    <dbReference type="NCBI Taxonomy" id="408172"/>
    <lineage>
        <taxon>unclassified sequences</taxon>
        <taxon>metagenomes</taxon>
        <taxon>ecological metagenomes</taxon>
    </lineage>
</organism>
<accession>A0A382A679</accession>
<dbReference type="AlphaFoldDB" id="A0A382A679"/>
<evidence type="ECO:0000313" key="1">
    <source>
        <dbReference type="EMBL" id="SVA97048.1"/>
    </source>
</evidence>
<feature type="non-terminal residue" evidence="1">
    <location>
        <position position="161"/>
    </location>
</feature>
<dbReference type="PROSITE" id="PS51257">
    <property type="entry name" value="PROKAR_LIPOPROTEIN"/>
    <property type="match status" value="1"/>
</dbReference>
<reference evidence="1" key="1">
    <citation type="submission" date="2018-05" db="EMBL/GenBank/DDBJ databases">
        <authorList>
            <person name="Lanie J.A."/>
            <person name="Ng W.-L."/>
            <person name="Kazmierczak K.M."/>
            <person name="Andrzejewski T.M."/>
            <person name="Davidsen T.M."/>
            <person name="Wayne K.J."/>
            <person name="Tettelin H."/>
            <person name="Glass J.I."/>
            <person name="Rusch D."/>
            <person name="Podicherti R."/>
            <person name="Tsui H.-C.T."/>
            <person name="Winkler M.E."/>
        </authorList>
    </citation>
    <scope>NUCLEOTIDE SEQUENCE</scope>
</reference>